<comment type="cofactor">
    <cofactor evidence="1 5">
        <name>heme</name>
        <dbReference type="ChEBI" id="CHEBI:30413"/>
    </cofactor>
</comment>
<dbReference type="GO" id="GO:0005506">
    <property type="term" value="F:iron ion binding"/>
    <property type="evidence" value="ECO:0007669"/>
    <property type="project" value="InterPro"/>
</dbReference>
<evidence type="ECO:0008006" key="9">
    <source>
        <dbReference type="Google" id="ProtNLM"/>
    </source>
</evidence>
<evidence type="ECO:0000256" key="3">
    <source>
        <dbReference type="ARBA" id="ARBA00023002"/>
    </source>
</evidence>
<proteinExistence type="inferred from homology"/>
<dbReference type="GO" id="GO:0016705">
    <property type="term" value="F:oxidoreductase activity, acting on paired donors, with incorporation or reduction of molecular oxygen"/>
    <property type="evidence" value="ECO:0007669"/>
    <property type="project" value="InterPro"/>
</dbReference>
<dbReference type="InterPro" id="IPR036396">
    <property type="entry name" value="Cyt_P450_sf"/>
</dbReference>
<dbReference type="GO" id="GO:0004497">
    <property type="term" value="F:monooxygenase activity"/>
    <property type="evidence" value="ECO:0007669"/>
    <property type="project" value="UniProtKB-KW"/>
</dbReference>
<gene>
    <name evidence="7" type="ORF">PV11_03800</name>
</gene>
<dbReference type="Pfam" id="PF00067">
    <property type="entry name" value="p450"/>
    <property type="match status" value="1"/>
</dbReference>
<dbReference type="GO" id="GO:0020037">
    <property type="term" value="F:heme binding"/>
    <property type="evidence" value="ECO:0007669"/>
    <property type="project" value="InterPro"/>
</dbReference>
<reference evidence="7 8" key="1">
    <citation type="submission" date="2015-01" db="EMBL/GenBank/DDBJ databases">
        <title>The Genome Sequence of Exophiala sideris CBS121828.</title>
        <authorList>
            <consortium name="The Broad Institute Genomics Platform"/>
            <person name="Cuomo C."/>
            <person name="de Hoog S."/>
            <person name="Gorbushina A."/>
            <person name="Stielow B."/>
            <person name="Teixiera M."/>
            <person name="Abouelleil A."/>
            <person name="Chapman S.B."/>
            <person name="Priest M."/>
            <person name="Young S.K."/>
            <person name="Wortman J."/>
            <person name="Nusbaum C."/>
            <person name="Birren B."/>
        </authorList>
    </citation>
    <scope>NUCLEOTIDE SEQUENCE [LARGE SCALE GENOMIC DNA]</scope>
    <source>
        <strain evidence="7 8">CBS 121828</strain>
    </source>
</reference>
<dbReference type="PROSITE" id="PS00086">
    <property type="entry name" value="CYTOCHROME_P450"/>
    <property type="match status" value="1"/>
</dbReference>
<evidence type="ECO:0000313" key="8">
    <source>
        <dbReference type="Proteomes" id="UP000053599"/>
    </source>
</evidence>
<dbReference type="SUPFAM" id="SSF48264">
    <property type="entry name" value="Cytochrome P450"/>
    <property type="match status" value="1"/>
</dbReference>
<dbReference type="EMBL" id="KN846952">
    <property type="protein sequence ID" value="KIV81630.1"/>
    <property type="molecule type" value="Genomic_DNA"/>
</dbReference>
<protein>
    <recommendedName>
        <fullName evidence="9">Cytochrome P450 oxidoreductase</fullName>
    </recommendedName>
</protein>
<dbReference type="AlphaFoldDB" id="A0A0D1VYY7"/>
<dbReference type="Proteomes" id="UP000053599">
    <property type="component" value="Unassembled WGS sequence"/>
</dbReference>
<evidence type="ECO:0000256" key="6">
    <source>
        <dbReference type="RuleBase" id="RU000461"/>
    </source>
</evidence>
<evidence type="ECO:0000256" key="5">
    <source>
        <dbReference type="PIRSR" id="PIRSR602401-1"/>
    </source>
</evidence>
<feature type="binding site" description="axial binding residue" evidence="5">
    <location>
        <position position="460"/>
    </location>
    <ligand>
        <name>heme</name>
        <dbReference type="ChEBI" id="CHEBI:30413"/>
    </ligand>
    <ligandPart>
        <name>Fe</name>
        <dbReference type="ChEBI" id="CHEBI:18248"/>
    </ligandPart>
</feature>
<evidence type="ECO:0000256" key="1">
    <source>
        <dbReference type="ARBA" id="ARBA00001971"/>
    </source>
</evidence>
<dbReference type="Gene3D" id="1.10.630.10">
    <property type="entry name" value="Cytochrome P450"/>
    <property type="match status" value="1"/>
</dbReference>
<dbReference type="CDD" id="cd11060">
    <property type="entry name" value="CYP57A1-like"/>
    <property type="match status" value="1"/>
</dbReference>
<dbReference type="InterPro" id="IPR002401">
    <property type="entry name" value="Cyt_P450_E_grp-I"/>
</dbReference>
<dbReference type="InterPro" id="IPR050121">
    <property type="entry name" value="Cytochrome_P450_monoxygenase"/>
</dbReference>
<accession>A0A0D1VYY7</accession>
<keyword evidence="2 5" id="KW-0479">Metal-binding</keyword>
<dbReference type="PRINTS" id="PR00463">
    <property type="entry name" value="EP450I"/>
</dbReference>
<dbReference type="InterPro" id="IPR001128">
    <property type="entry name" value="Cyt_P450"/>
</dbReference>
<dbReference type="OrthoDB" id="3934656at2759"/>
<keyword evidence="4 5" id="KW-0408">Iron</keyword>
<evidence type="ECO:0000256" key="2">
    <source>
        <dbReference type="ARBA" id="ARBA00022723"/>
    </source>
</evidence>
<evidence type="ECO:0000313" key="7">
    <source>
        <dbReference type="EMBL" id="KIV81630.1"/>
    </source>
</evidence>
<keyword evidence="6" id="KW-0503">Monooxygenase</keyword>
<dbReference type="PANTHER" id="PTHR24305:SF190">
    <property type="entry name" value="P450, PUTATIVE (EUROFUNG)-RELATED"/>
    <property type="match status" value="1"/>
</dbReference>
<evidence type="ECO:0000256" key="4">
    <source>
        <dbReference type="ARBA" id="ARBA00023004"/>
    </source>
</evidence>
<keyword evidence="3 6" id="KW-0560">Oxidoreductase</keyword>
<dbReference type="InterPro" id="IPR017972">
    <property type="entry name" value="Cyt_P450_CS"/>
</dbReference>
<dbReference type="PANTHER" id="PTHR24305">
    <property type="entry name" value="CYTOCHROME P450"/>
    <property type="match status" value="1"/>
</dbReference>
<keyword evidence="5 6" id="KW-0349">Heme</keyword>
<comment type="similarity">
    <text evidence="6">Belongs to the cytochrome P450 family.</text>
</comment>
<dbReference type="STRING" id="1016849.A0A0D1VYY7"/>
<dbReference type="HOGENOM" id="CLU_001570_14_0_1"/>
<dbReference type="PRINTS" id="PR00385">
    <property type="entry name" value="P450"/>
</dbReference>
<organism evidence="7 8">
    <name type="scientific">Exophiala sideris</name>
    <dbReference type="NCBI Taxonomy" id="1016849"/>
    <lineage>
        <taxon>Eukaryota</taxon>
        <taxon>Fungi</taxon>
        <taxon>Dikarya</taxon>
        <taxon>Ascomycota</taxon>
        <taxon>Pezizomycotina</taxon>
        <taxon>Eurotiomycetes</taxon>
        <taxon>Chaetothyriomycetidae</taxon>
        <taxon>Chaetothyriales</taxon>
        <taxon>Herpotrichiellaceae</taxon>
        <taxon>Exophiala</taxon>
    </lineage>
</organism>
<name>A0A0D1VYY7_9EURO</name>
<sequence length="523" mass="58424">MAPSVRQVLWSLVTVFVVGTVVTKIRMFFRHPAAPGPKLALVTRLWYALQVWGAISRTGTSKPIADMIVRVAPSLYSIDDPEAIKVIYGVKSPMAKSSWYSAFGVPGIPNQNLFCTRDQSKHTIMRRKVAHLYSMTSIKAYKSHVDDCIQLILDKFDRFAETGHTFSLDHWLQCYAFDVIGKITFGKTIGFLESGGKDISGIMKSLDSLTSFCSVVGVNIALLPLCLLVFGDPSKGPMAFTKEITGKREDDNLGDGSSISTDASYGDVKTFVQKLEKLRAEMSPQEFEDCRIEYNALTNVVAGSDTTGLTLTAVLLNICTHPTVHEKFRQEIKIYHERRNNEIVVQDKRVEARPTITFDQAQSMPYFQLVLKETMRLHPATGLPLWRDLPQGGAMIAGTFFPGGTSIGINSWVIHRNTSVFGNDASLFRPERWDPSLISNEDLARMDGCYIPFGAGARTCIGKNVSLLEINKLIPELVARYEFDLISPPDLVWQGQKPEPKKTNNFFVKRKDIMVKIRRAQVA</sequence>